<gene>
    <name evidence="1" type="ORF">BV22DRAFT_1034301</name>
</gene>
<sequence>MSFLLTPPNKVHGLQPDCAFTVPPLDGSLTLPEIYDWHYENNPQHPVFLYTRSTGEKCFCPYSEVVPAAHRAGRYVADAAGIDLTADASTFPLVAIFAATDTVTYFTTLIGALRAGIRVLNISPRFSAEVIAHLLSTTKATRVFVGTESTLNGLLQDALNVLKKTQGANVPGLSPMPTFGDIYVSDGIFKRLPVQKQDFSAPTIIVHSSGSSGAYPKPIVWNARSQLQSCMLPQYGVHDLCGQIFAYHAMELFHASGLFFLSWLPSAGFILGTFAPATPATCPTAESVFSEVEKIQPSYMFAPPALISKWSQDDEKVALLSKLRGLMYGGRFINKSVGDSLVSQGVKVYTLYGLTETGLVSPLLSECQGVDWEYFSVTPHCAAKFMPTGDDTYELVVVQESYQELTLTNTEVDGKNAYATGDILVPHPTKPGLWKVLGRINDQIMLTTGDVLNPYYLEDTLCQHPDISAAVMFGRGKNCVGVLIELKEELKFDFADTAKRMQRLGDIWPKIAEANATAPKFAQLSKETVLFSEPARPFTYNMKGVAKRPLILQQYQPEIDALYRALAGRGQRYIAPIVAL</sequence>
<name>A0ACB8BKW6_9AGAM</name>
<comment type="caution">
    <text evidence="1">The sequence shown here is derived from an EMBL/GenBank/DDBJ whole genome shotgun (WGS) entry which is preliminary data.</text>
</comment>
<reference evidence="1" key="1">
    <citation type="journal article" date="2021" name="New Phytol.">
        <title>Evolutionary innovations through gain and loss of genes in the ectomycorrhizal Boletales.</title>
        <authorList>
            <person name="Wu G."/>
            <person name="Miyauchi S."/>
            <person name="Morin E."/>
            <person name="Kuo A."/>
            <person name="Drula E."/>
            <person name="Varga T."/>
            <person name="Kohler A."/>
            <person name="Feng B."/>
            <person name="Cao Y."/>
            <person name="Lipzen A."/>
            <person name="Daum C."/>
            <person name="Hundley H."/>
            <person name="Pangilinan J."/>
            <person name="Johnson J."/>
            <person name="Barry K."/>
            <person name="LaButti K."/>
            <person name="Ng V."/>
            <person name="Ahrendt S."/>
            <person name="Min B."/>
            <person name="Choi I.G."/>
            <person name="Park H."/>
            <person name="Plett J.M."/>
            <person name="Magnuson J."/>
            <person name="Spatafora J.W."/>
            <person name="Nagy L.G."/>
            <person name="Henrissat B."/>
            <person name="Grigoriev I.V."/>
            <person name="Yang Z.L."/>
            <person name="Xu J."/>
            <person name="Martin F.M."/>
        </authorList>
    </citation>
    <scope>NUCLEOTIDE SEQUENCE</scope>
    <source>
        <strain evidence="1">KUC20120723A-06</strain>
    </source>
</reference>
<organism evidence="1 2">
    <name type="scientific">Leucogyrophana mollusca</name>
    <dbReference type="NCBI Taxonomy" id="85980"/>
    <lineage>
        <taxon>Eukaryota</taxon>
        <taxon>Fungi</taxon>
        <taxon>Dikarya</taxon>
        <taxon>Basidiomycota</taxon>
        <taxon>Agaricomycotina</taxon>
        <taxon>Agaricomycetes</taxon>
        <taxon>Agaricomycetidae</taxon>
        <taxon>Boletales</taxon>
        <taxon>Boletales incertae sedis</taxon>
        <taxon>Leucogyrophana</taxon>
    </lineage>
</organism>
<evidence type="ECO:0000313" key="2">
    <source>
        <dbReference type="Proteomes" id="UP000790709"/>
    </source>
</evidence>
<keyword evidence="2" id="KW-1185">Reference proteome</keyword>
<accession>A0ACB8BKW6</accession>
<protein>
    <submittedName>
        <fullName evidence="1">Acetyl-CoA synthetase-like protein</fullName>
    </submittedName>
</protein>
<dbReference type="Proteomes" id="UP000790709">
    <property type="component" value="Unassembled WGS sequence"/>
</dbReference>
<proteinExistence type="predicted"/>
<dbReference type="EMBL" id="MU266407">
    <property type="protein sequence ID" value="KAH7925193.1"/>
    <property type="molecule type" value="Genomic_DNA"/>
</dbReference>
<evidence type="ECO:0000313" key="1">
    <source>
        <dbReference type="EMBL" id="KAH7925193.1"/>
    </source>
</evidence>